<evidence type="ECO:0000256" key="8">
    <source>
        <dbReference type="ARBA" id="ARBA00023125"/>
    </source>
</evidence>
<evidence type="ECO:0000256" key="10">
    <source>
        <dbReference type="ARBA" id="ARBA00023242"/>
    </source>
</evidence>
<gene>
    <name evidence="14" type="ORF">DSTB1V02_LOCUS4831</name>
</gene>
<feature type="domain" description="C2H2-type" evidence="13">
    <location>
        <begin position="343"/>
        <end position="370"/>
    </location>
</feature>
<comment type="similarity">
    <text evidence="2">Belongs to the krueppel C2H2-type zinc-finger protein family.</text>
</comment>
<feature type="domain" description="C2H2-type" evidence="13">
    <location>
        <begin position="371"/>
        <end position="403"/>
    </location>
</feature>
<dbReference type="GO" id="GO:0005634">
    <property type="term" value="C:nucleus"/>
    <property type="evidence" value="ECO:0007669"/>
    <property type="project" value="UniProtKB-SubCell"/>
</dbReference>
<evidence type="ECO:0000256" key="4">
    <source>
        <dbReference type="ARBA" id="ARBA00022737"/>
    </source>
</evidence>
<proteinExistence type="inferred from homology"/>
<feature type="domain" description="C2H2-type" evidence="13">
    <location>
        <begin position="957"/>
        <end position="985"/>
    </location>
</feature>
<organism evidence="14">
    <name type="scientific">Darwinula stevensoni</name>
    <dbReference type="NCBI Taxonomy" id="69355"/>
    <lineage>
        <taxon>Eukaryota</taxon>
        <taxon>Metazoa</taxon>
        <taxon>Ecdysozoa</taxon>
        <taxon>Arthropoda</taxon>
        <taxon>Crustacea</taxon>
        <taxon>Oligostraca</taxon>
        <taxon>Ostracoda</taxon>
        <taxon>Podocopa</taxon>
        <taxon>Podocopida</taxon>
        <taxon>Darwinulocopina</taxon>
        <taxon>Darwinuloidea</taxon>
        <taxon>Darwinulidae</taxon>
        <taxon>Darwinula</taxon>
    </lineage>
</organism>
<feature type="domain" description="C2H2-type" evidence="13">
    <location>
        <begin position="609"/>
        <end position="636"/>
    </location>
</feature>
<feature type="region of interest" description="Disordered" evidence="12">
    <location>
        <begin position="453"/>
        <end position="472"/>
    </location>
</feature>
<evidence type="ECO:0000256" key="5">
    <source>
        <dbReference type="ARBA" id="ARBA00022771"/>
    </source>
</evidence>
<evidence type="ECO:0000256" key="11">
    <source>
        <dbReference type="PROSITE-ProRule" id="PRU00042"/>
    </source>
</evidence>
<feature type="domain" description="C2H2-type" evidence="13">
    <location>
        <begin position="1156"/>
        <end position="1184"/>
    </location>
</feature>
<dbReference type="InterPro" id="IPR013087">
    <property type="entry name" value="Znf_C2H2_type"/>
</dbReference>
<keyword evidence="8" id="KW-0238">DNA-binding</keyword>
<feature type="domain" description="C2H2-type" evidence="13">
    <location>
        <begin position="202"/>
        <end position="230"/>
    </location>
</feature>
<evidence type="ECO:0000313" key="14">
    <source>
        <dbReference type="EMBL" id="CAD7244951.1"/>
    </source>
</evidence>
<dbReference type="SMART" id="SM00746">
    <property type="entry name" value="TRASH"/>
    <property type="match status" value="4"/>
</dbReference>
<keyword evidence="5 11" id="KW-0863">Zinc-finger</keyword>
<dbReference type="Gene3D" id="3.30.160.60">
    <property type="entry name" value="Classic Zinc Finger"/>
    <property type="match status" value="20"/>
</dbReference>
<dbReference type="FunFam" id="3.30.160.60:FF:000446">
    <property type="entry name" value="Zinc finger protein"/>
    <property type="match status" value="2"/>
</dbReference>
<sequence>MSVEIPVIKEEPSDSTCLKVVKIEDDAQSGDAEESILGCSWFPVESSGNALHMVSTELTESSPFHPEESLPEKQESPVCSPIHLPPIAAPRSDVQVVEVNVEHVTGSVTDKWYKLNGDSPGGIASDKGIRKSARKKPDVSHRASLECSICSLSFRSKSAISKHMKLEHYGGKPFKCPHCNKAYMFAVNLKHHMMCHLDEDAYKCRVCDVAFKWKPGLLKHMETVHSIMRPFECDICGKSFKVKYALERHLLCHEQQQRFECGTCGKVFLKEGELRRHEVCHVEEKPFKCEECGRKFKRKHTLVVHHNVHSEVKPFECKFCRKSFKRKYELLYHQTSHSTEKLFKCDSCGKAFKQKGTLYHHRKIHVDVKSFGCDLCDKAFRQKIDLARHQMMSLVVPVIKEEPLDSPFLEVVNGQDEVQAGDTEESILGCSWFPAESTGNALQVISAELTESSASHHEESLPEKEESHLESPVCGPSFKVKYALERHLLRHERKQRFECGTCGRMFPKENELRRHEVCHSEEKPFKCEECGKKFKRKSTLVLHHTIHSEVKPFECEFCKKSFKRKIELQYHHSTHSAEKPFACDTCGKAFKQKGHLWHHRKSHLVVKSFGCDLCDKAFKQKIDLVRHQVCHSELKPFSCEFCGEGKGEWDNPSVPSIFLRAEPSHELGEMSENPPEKFSEGEDSSNEEAEHPSLQSLEKDHLTQTSFHEVMGLLPTEESDPCVPEVVITCFFPDSDGESDSGSETRESSESKVRGRKPGLFHPTERPFSCSLCSAAFTQKAHLHDHLRCRHSSERPFRCHSCSRAFKLRAYLKKHLATIHGDKKFGKRCHIAKRKLCLARDVFRSDEEKDESSNSSSPEFITPDIPSEEVKMEESKLKNDTSKMKMEMVEPDSKEAVCEDPALEPYGLPPEKPRGRKPGAFDPAERPFRCESCDGAFKSKCHLQDHVRSVHLKERPFLCGICGHAFSIKGNLKKHLMGSHRWKSKEALLKASPAETKPVLRQRQQIGCDICKREFKSRSHLQDHFQSIHSDERPFKCQFCNLAFKLSGNLKKHLIYSHISPSKKETKVVAKSTFRFSCDICHRGFKCKNHLQDHVQSKHSTARPFKCHLCNYACKLRSNLKKHVILSHNSKSIPTLPPSKICGRKPGRFDPSKRPFKCDFCDCGFASSGHLDDHVRSRHSTERPFKCNTCGHGFKVKRNLRTHKRKCHPDEGVSKSR</sequence>
<dbReference type="PANTHER" id="PTHR24381:SF393">
    <property type="entry name" value="CHROMATIN-LINKED ADAPTOR FOR MSL PROTEINS, ISOFORM B"/>
    <property type="match status" value="1"/>
</dbReference>
<feature type="compositionally biased region" description="Basic and acidic residues" evidence="12">
    <location>
        <begin position="743"/>
        <end position="753"/>
    </location>
</feature>
<dbReference type="InterPro" id="IPR036236">
    <property type="entry name" value="Znf_C2H2_sf"/>
</dbReference>
<dbReference type="PROSITE" id="PS50157">
    <property type="entry name" value="ZINC_FINGER_C2H2_2"/>
    <property type="match status" value="24"/>
</dbReference>
<dbReference type="GO" id="GO:0000981">
    <property type="term" value="F:DNA-binding transcription factor activity, RNA polymerase II-specific"/>
    <property type="evidence" value="ECO:0007669"/>
    <property type="project" value="TreeGrafter"/>
</dbReference>
<feature type="domain" description="C2H2-type" evidence="13">
    <location>
        <begin position="581"/>
        <end position="608"/>
    </location>
</feature>
<dbReference type="GO" id="GO:0032502">
    <property type="term" value="P:developmental process"/>
    <property type="evidence" value="ECO:0007669"/>
    <property type="project" value="UniProtKB-ARBA"/>
</dbReference>
<dbReference type="PROSITE" id="PS00028">
    <property type="entry name" value="ZINC_FINGER_C2H2_1"/>
    <property type="match status" value="23"/>
</dbReference>
<feature type="domain" description="C2H2-type" evidence="13">
    <location>
        <begin position="797"/>
        <end position="825"/>
    </location>
</feature>
<dbReference type="EMBL" id="LR900260">
    <property type="protein sequence ID" value="CAD7244951.1"/>
    <property type="molecule type" value="Genomic_DNA"/>
</dbReference>
<evidence type="ECO:0000256" key="6">
    <source>
        <dbReference type="ARBA" id="ARBA00022833"/>
    </source>
</evidence>
<comment type="subcellular location">
    <subcellularLocation>
        <location evidence="1">Nucleus</location>
    </subcellularLocation>
</comment>
<evidence type="ECO:0000256" key="1">
    <source>
        <dbReference type="ARBA" id="ARBA00004123"/>
    </source>
</evidence>
<dbReference type="Pfam" id="PF00096">
    <property type="entry name" value="zf-C2H2"/>
    <property type="match status" value="9"/>
</dbReference>
<keyword evidence="4" id="KW-0677">Repeat</keyword>
<evidence type="ECO:0000256" key="9">
    <source>
        <dbReference type="ARBA" id="ARBA00023163"/>
    </source>
</evidence>
<keyword evidence="15" id="KW-1185">Reference proteome</keyword>
<keyword evidence="6" id="KW-0862">Zinc</keyword>
<dbReference type="GO" id="GO:0000977">
    <property type="term" value="F:RNA polymerase II transcription regulatory region sequence-specific DNA binding"/>
    <property type="evidence" value="ECO:0007669"/>
    <property type="project" value="TreeGrafter"/>
</dbReference>
<feature type="domain" description="C2H2-type" evidence="13">
    <location>
        <begin position="231"/>
        <end position="258"/>
    </location>
</feature>
<feature type="domain" description="C2H2-type" evidence="13">
    <location>
        <begin position="145"/>
        <end position="173"/>
    </location>
</feature>
<feature type="domain" description="C2H2-type" evidence="13">
    <location>
        <begin position="1035"/>
        <end position="1063"/>
    </location>
</feature>
<evidence type="ECO:0000256" key="2">
    <source>
        <dbReference type="ARBA" id="ARBA00006991"/>
    </source>
</evidence>
<feature type="domain" description="C2H2-type" evidence="13">
    <location>
        <begin position="1076"/>
        <end position="1104"/>
    </location>
</feature>
<protein>
    <recommendedName>
        <fullName evidence="13">C2H2-type domain-containing protein</fullName>
    </recommendedName>
</protein>
<dbReference type="FunFam" id="3.30.160.60:FF:000100">
    <property type="entry name" value="Zinc finger 45-like"/>
    <property type="match status" value="1"/>
</dbReference>
<evidence type="ECO:0000313" key="15">
    <source>
        <dbReference type="Proteomes" id="UP000677054"/>
    </source>
</evidence>
<dbReference type="FunFam" id="3.30.160.60:FF:000646">
    <property type="entry name" value="Myeloid zinc finger 1"/>
    <property type="match status" value="1"/>
</dbReference>
<feature type="domain" description="C2H2-type" evidence="13">
    <location>
        <begin position="174"/>
        <end position="201"/>
    </location>
</feature>
<dbReference type="FunFam" id="3.30.160.60:FF:000322">
    <property type="entry name" value="GDNF-inducible zinc finger protein 1"/>
    <property type="match status" value="1"/>
</dbReference>
<keyword evidence="3" id="KW-0479">Metal-binding</keyword>
<dbReference type="FunFam" id="3.30.160.60:FF:000202">
    <property type="entry name" value="Zinc finger protein 574"/>
    <property type="match status" value="1"/>
</dbReference>
<keyword evidence="10" id="KW-0539">Nucleus</keyword>
<dbReference type="FunFam" id="3.30.160.60:FF:000075">
    <property type="entry name" value="Putative zinc finger protein 536"/>
    <property type="match status" value="1"/>
</dbReference>
<evidence type="ECO:0000256" key="12">
    <source>
        <dbReference type="SAM" id="MobiDB-lite"/>
    </source>
</evidence>
<feature type="domain" description="C2H2-type" evidence="13">
    <location>
        <begin position="1185"/>
        <end position="1213"/>
    </location>
</feature>
<feature type="region of interest" description="Disordered" evidence="12">
    <location>
        <begin position="733"/>
        <end position="760"/>
    </location>
</feature>
<feature type="domain" description="C2H2-type" evidence="13">
    <location>
        <begin position="1105"/>
        <end position="1133"/>
    </location>
</feature>
<feature type="compositionally biased region" description="Basic and acidic residues" evidence="12">
    <location>
        <begin position="868"/>
        <end position="877"/>
    </location>
</feature>
<reference evidence="14" key="1">
    <citation type="submission" date="2020-11" db="EMBL/GenBank/DDBJ databases">
        <authorList>
            <person name="Tran Van P."/>
        </authorList>
    </citation>
    <scope>NUCLEOTIDE SEQUENCE</scope>
</reference>
<dbReference type="FunFam" id="3.30.160.60:FF:001289">
    <property type="entry name" value="Zinc finger protein 574"/>
    <property type="match status" value="1"/>
</dbReference>
<dbReference type="SUPFAM" id="SSF57667">
    <property type="entry name" value="beta-beta-alpha zinc fingers"/>
    <property type="match status" value="13"/>
</dbReference>
<dbReference type="OrthoDB" id="8300205at2759"/>
<keyword evidence="9" id="KW-0804">Transcription</keyword>
<keyword evidence="7" id="KW-0805">Transcription regulation</keyword>
<evidence type="ECO:0000259" key="13">
    <source>
        <dbReference type="PROSITE" id="PS50157"/>
    </source>
</evidence>
<dbReference type="GO" id="GO:0008270">
    <property type="term" value="F:zinc ion binding"/>
    <property type="evidence" value="ECO:0007669"/>
    <property type="project" value="UniProtKB-KW"/>
</dbReference>
<name>A0A7R8X8J7_9CRUS</name>
<feature type="domain" description="C2H2-type" evidence="13">
    <location>
        <begin position="315"/>
        <end position="342"/>
    </location>
</feature>
<feature type="domain" description="C2H2-type" evidence="13">
    <location>
        <begin position="928"/>
        <end position="956"/>
    </location>
</feature>
<feature type="domain" description="C2H2-type" evidence="13">
    <location>
        <begin position="553"/>
        <end position="580"/>
    </location>
</feature>
<dbReference type="InterPro" id="IPR011017">
    <property type="entry name" value="TRASH_dom"/>
</dbReference>
<feature type="region of interest" description="Disordered" evidence="12">
    <location>
        <begin position="665"/>
        <end position="695"/>
    </location>
</feature>
<feature type="domain" description="C2H2-type" evidence="13">
    <location>
        <begin position="497"/>
        <end position="524"/>
    </location>
</feature>
<evidence type="ECO:0000256" key="3">
    <source>
        <dbReference type="ARBA" id="ARBA00022723"/>
    </source>
</evidence>
<feature type="region of interest" description="Disordered" evidence="12">
    <location>
        <begin position="847"/>
        <end position="877"/>
    </location>
</feature>
<dbReference type="PANTHER" id="PTHR24381">
    <property type="entry name" value="ZINC FINGER PROTEIN"/>
    <property type="match status" value="1"/>
</dbReference>
<dbReference type="AlphaFoldDB" id="A0A7R8X8J7"/>
<feature type="domain" description="C2H2-type" evidence="13">
    <location>
        <begin position="287"/>
        <end position="314"/>
    </location>
</feature>
<accession>A0A7R8X8J7</accession>
<dbReference type="EMBL" id="CAJPEV010000743">
    <property type="protein sequence ID" value="CAG0888162.1"/>
    <property type="molecule type" value="Genomic_DNA"/>
</dbReference>
<dbReference type="FunFam" id="3.30.160.60:FF:000454">
    <property type="entry name" value="Zinc finger protein 624"/>
    <property type="match status" value="1"/>
</dbReference>
<feature type="domain" description="C2H2-type" evidence="13">
    <location>
        <begin position="1006"/>
        <end position="1034"/>
    </location>
</feature>
<feature type="compositionally biased region" description="Basic and acidic residues" evidence="12">
    <location>
        <begin position="65"/>
        <end position="75"/>
    </location>
</feature>
<feature type="domain" description="C2H2-type" evidence="13">
    <location>
        <begin position="259"/>
        <end position="286"/>
    </location>
</feature>
<dbReference type="SMART" id="SM00355">
    <property type="entry name" value="ZnF_C2H2"/>
    <property type="match status" value="25"/>
</dbReference>
<feature type="domain" description="C2H2-type" evidence="13">
    <location>
        <begin position="768"/>
        <end position="796"/>
    </location>
</feature>
<evidence type="ECO:0000256" key="7">
    <source>
        <dbReference type="ARBA" id="ARBA00023015"/>
    </source>
</evidence>
<feature type="domain" description="C2H2-type" evidence="13">
    <location>
        <begin position="525"/>
        <end position="552"/>
    </location>
</feature>
<feature type="compositionally biased region" description="Basic and acidic residues" evidence="12">
    <location>
        <begin position="665"/>
        <end position="680"/>
    </location>
</feature>
<dbReference type="Proteomes" id="UP000677054">
    <property type="component" value="Unassembled WGS sequence"/>
</dbReference>
<dbReference type="Pfam" id="PF12874">
    <property type="entry name" value="zf-met"/>
    <property type="match status" value="2"/>
</dbReference>
<feature type="compositionally biased region" description="Basic and acidic residues" evidence="12">
    <location>
        <begin position="454"/>
        <end position="469"/>
    </location>
</feature>
<feature type="region of interest" description="Disordered" evidence="12">
    <location>
        <begin position="59"/>
        <end position="78"/>
    </location>
</feature>